<dbReference type="PaxDb" id="6945-B7PZY0"/>
<dbReference type="AlphaFoldDB" id="B7PZY0"/>
<dbReference type="HOGENOM" id="CLU_2294723_0_0_1"/>
<accession>B7PZY0</accession>
<evidence type="ECO:0000313" key="1">
    <source>
        <dbReference type="EMBL" id="EEC12152.1"/>
    </source>
</evidence>
<sequence length="101" mass="11315">MLDTFSPQFTRWRGTPQARLSRDYVSGELSREVATYDTKGVPISDHGFVSTVMKFSGMMGEQAHHNAPWKMNTNLLDSQEFIEETQRAFQNLAEGGADAVS</sequence>
<keyword evidence="3" id="KW-1185">Reference proteome</keyword>
<name>B7PZY0_IXOSC</name>
<gene>
    <name evidence="1" type="ORF">IscW_ISCW020439</name>
</gene>
<dbReference type="EnsemblMetazoa" id="ISCW020439-RA">
    <property type="protein sequence ID" value="ISCW020439-PA"/>
    <property type="gene ID" value="ISCW020439"/>
</dbReference>
<dbReference type="VEuPathDB" id="VectorBase:ISCI020439"/>
<dbReference type="InParanoid" id="B7PZY0"/>
<dbReference type="VEuPathDB" id="VectorBase:ISCP_018318"/>
<evidence type="ECO:0000313" key="3">
    <source>
        <dbReference type="Proteomes" id="UP000001555"/>
    </source>
</evidence>
<organism>
    <name type="scientific">Ixodes scapularis</name>
    <name type="common">Black-legged tick</name>
    <name type="synonym">Deer tick</name>
    <dbReference type="NCBI Taxonomy" id="6945"/>
    <lineage>
        <taxon>Eukaryota</taxon>
        <taxon>Metazoa</taxon>
        <taxon>Ecdysozoa</taxon>
        <taxon>Arthropoda</taxon>
        <taxon>Chelicerata</taxon>
        <taxon>Arachnida</taxon>
        <taxon>Acari</taxon>
        <taxon>Parasitiformes</taxon>
        <taxon>Ixodida</taxon>
        <taxon>Ixodoidea</taxon>
        <taxon>Ixodidae</taxon>
        <taxon>Ixodinae</taxon>
        <taxon>Ixodes</taxon>
    </lineage>
</organism>
<protein>
    <submittedName>
        <fullName evidence="1 2">Uncharacterized protein</fullName>
    </submittedName>
</protein>
<dbReference type="EMBL" id="DS828704">
    <property type="protein sequence ID" value="EEC12152.1"/>
    <property type="molecule type" value="Genomic_DNA"/>
</dbReference>
<dbReference type="Proteomes" id="UP000001555">
    <property type="component" value="Unassembled WGS sequence"/>
</dbReference>
<reference evidence="2" key="2">
    <citation type="submission" date="2020-05" db="UniProtKB">
        <authorList>
            <consortium name="EnsemblMetazoa"/>
        </authorList>
    </citation>
    <scope>IDENTIFICATION</scope>
    <source>
        <strain evidence="2">wikel</strain>
    </source>
</reference>
<dbReference type="VEuPathDB" id="VectorBase:ISCW020439"/>
<dbReference type="OrthoDB" id="8961218at2759"/>
<reference evidence="1 3" key="1">
    <citation type="submission" date="2008-03" db="EMBL/GenBank/DDBJ databases">
        <title>Annotation of Ixodes scapularis.</title>
        <authorList>
            <consortium name="Ixodes scapularis Genome Project Consortium"/>
            <person name="Caler E."/>
            <person name="Hannick L.I."/>
            <person name="Bidwell S."/>
            <person name="Joardar V."/>
            <person name="Thiagarajan M."/>
            <person name="Amedeo P."/>
            <person name="Galinsky K.J."/>
            <person name="Schobel S."/>
            <person name="Inman J."/>
            <person name="Hostetler J."/>
            <person name="Miller J."/>
            <person name="Hammond M."/>
            <person name="Megy K."/>
            <person name="Lawson D."/>
            <person name="Kodira C."/>
            <person name="Sutton G."/>
            <person name="Meyer J."/>
            <person name="Hill C.A."/>
            <person name="Birren B."/>
            <person name="Nene V."/>
            <person name="Collins F."/>
            <person name="Alarcon-Chaidez F."/>
            <person name="Wikel S."/>
            <person name="Strausberg R."/>
        </authorList>
    </citation>
    <scope>NUCLEOTIDE SEQUENCE [LARGE SCALE GENOMIC DNA]</scope>
    <source>
        <strain evidence="3">Wikel</strain>
        <strain evidence="1">Wikel colony</strain>
    </source>
</reference>
<evidence type="ECO:0000313" key="2">
    <source>
        <dbReference type="EnsemblMetazoa" id="ISCW020439-PA"/>
    </source>
</evidence>
<proteinExistence type="predicted"/>
<dbReference type="EMBL" id="ABJB010306354">
    <property type="status" value="NOT_ANNOTATED_CDS"/>
    <property type="molecule type" value="Genomic_DNA"/>
</dbReference>